<dbReference type="PANTHER" id="PTHR24345">
    <property type="entry name" value="SERINE/THREONINE-PROTEIN KINASE PLK"/>
    <property type="match status" value="1"/>
</dbReference>
<dbReference type="Gene3D" id="1.10.510.10">
    <property type="entry name" value="Transferase(Phosphotransferase) domain 1"/>
    <property type="match status" value="1"/>
</dbReference>
<comment type="caution">
    <text evidence="2">The sequence shown here is derived from an EMBL/GenBank/DDBJ whole genome shotgun (WGS) entry which is preliminary data.</text>
</comment>
<keyword evidence="3" id="KW-1185">Reference proteome</keyword>
<dbReference type="EMBL" id="JAPFFF010000003">
    <property type="protein sequence ID" value="KAK8895549.1"/>
    <property type="molecule type" value="Genomic_DNA"/>
</dbReference>
<dbReference type="Pfam" id="PF00069">
    <property type="entry name" value="Pkinase"/>
    <property type="match status" value="1"/>
</dbReference>
<gene>
    <name evidence="2" type="ORF">M9Y10_024018</name>
</gene>
<evidence type="ECO:0000313" key="2">
    <source>
        <dbReference type="EMBL" id="KAK8895549.1"/>
    </source>
</evidence>
<proteinExistence type="predicted"/>
<dbReference type="PROSITE" id="PS50011">
    <property type="entry name" value="PROTEIN_KINASE_DOM"/>
    <property type="match status" value="1"/>
</dbReference>
<feature type="domain" description="Protein kinase" evidence="1">
    <location>
        <begin position="10"/>
        <end position="258"/>
    </location>
</feature>
<evidence type="ECO:0000259" key="1">
    <source>
        <dbReference type="PROSITE" id="PS50011"/>
    </source>
</evidence>
<dbReference type="InterPro" id="IPR011009">
    <property type="entry name" value="Kinase-like_dom_sf"/>
</dbReference>
<dbReference type="SUPFAM" id="SSF56112">
    <property type="entry name" value="Protein kinase-like (PK-like)"/>
    <property type="match status" value="1"/>
</dbReference>
<dbReference type="PANTHER" id="PTHR24345:SF87">
    <property type="entry name" value="TBC1 DOMAIN CONTAINING KINASE"/>
    <property type="match status" value="1"/>
</dbReference>
<sequence>MEFKSSSATYKVIEPISSREFAQVYKCNSKNFSDLCALKVIPKSPFLDVNQVKKEIEIQSTIHHQYFPDFIETFEDAKYYIIATQFIHGNNLSNFLKFKEHKLPEDRARKVMKQILEAINHLHNQGISHRNINLDNILIDNSDNITIIDFGSASNSINEYSINPKTEYSCFDHPDVILKHPTLGTSDDIWSLGVLLYYLITGKAPYNAVNHYDLVTVMNSGNVLKPSNMSNPCYNLLQKFLDRNTHYSVSLAQRHFWFSSGDKRTGNFKPMIGCTLFKMQTNKGADKRKSFTDNISQANINGTNSYTNYTSAKTSVFPNIPQRKSYFFVTPQATFS</sequence>
<name>A0ABR2KWP2_9EUKA</name>
<dbReference type="CDD" id="cd00180">
    <property type="entry name" value="PKc"/>
    <property type="match status" value="1"/>
</dbReference>
<protein>
    <recommendedName>
        <fullName evidence="1">Protein kinase domain-containing protein</fullName>
    </recommendedName>
</protein>
<evidence type="ECO:0000313" key="3">
    <source>
        <dbReference type="Proteomes" id="UP001470230"/>
    </source>
</evidence>
<accession>A0ABR2KWP2</accession>
<reference evidence="2 3" key="1">
    <citation type="submission" date="2024-04" db="EMBL/GenBank/DDBJ databases">
        <title>Tritrichomonas musculus Genome.</title>
        <authorList>
            <person name="Alves-Ferreira E."/>
            <person name="Grigg M."/>
            <person name="Lorenzi H."/>
            <person name="Galac M."/>
        </authorList>
    </citation>
    <scope>NUCLEOTIDE SEQUENCE [LARGE SCALE GENOMIC DNA]</scope>
    <source>
        <strain evidence="2 3">EAF2021</strain>
    </source>
</reference>
<dbReference type="Proteomes" id="UP001470230">
    <property type="component" value="Unassembled WGS sequence"/>
</dbReference>
<dbReference type="InterPro" id="IPR000719">
    <property type="entry name" value="Prot_kinase_dom"/>
</dbReference>
<organism evidence="2 3">
    <name type="scientific">Tritrichomonas musculus</name>
    <dbReference type="NCBI Taxonomy" id="1915356"/>
    <lineage>
        <taxon>Eukaryota</taxon>
        <taxon>Metamonada</taxon>
        <taxon>Parabasalia</taxon>
        <taxon>Tritrichomonadida</taxon>
        <taxon>Tritrichomonadidae</taxon>
        <taxon>Tritrichomonas</taxon>
    </lineage>
</organism>